<dbReference type="EMBL" id="LAZR01032422">
    <property type="protein sequence ID" value="KKL50936.1"/>
    <property type="molecule type" value="Genomic_DNA"/>
</dbReference>
<keyword evidence="3" id="KW-0067">ATP-binding</keyword>
<dbReference type="PANTHER" id="PTHR42918">
    <property type="entry name" value="LYSYL-TRNA SYNTHETASE"/>
    <property type="match status" value="1"/>
</dbReference>
<name>A0A0F9DB47_9ZZZZ</name>
<dbReference type="AlphaFoldDB" id="A0A0F9DB47"/>
<dbReference type="Pfam" id="PF00152">
    <property type="entry name" value="tRNA-synt_2"/>
    <property type="match status" value="1"/>
</dbReference>
<dbReference type="GO" id="GO:0000049">
    <property type="term" value="F:tRNA binding"/>
    <property type="evidence" value="ECO:0007669"/>
    <property type="project" value="TreeGrafter"/>
</dbReference>
<evidence type="ECO:0000256" key="1">
    <source>
        <dbReference type="ARBA" id="ARBA00022598"/>
    </source>
</evidence>
<reference evidence="5" key="1">
    <citation type="journal article" date="2015" name="Nature">
        <title>Complex archaea that bridge the gap between prokaryotes and eukaryotes.</title>
        <authorList>
            <person name="Spang A."/>
            <person name="Saw J.H."/>
            <person name="Jorgensen S.L."/>
            <person name="Zaremba-Niedzwiedzka K."/>
            <person name="Martijn J."/>
            <person name="Lind A.E."/>
            <person name="van Eijk R."/>
            <person name="Schleper C."/>
            <person name="Guy L."/>
            <person name="Ettema T.J."/>
        </authorList>
    </citation>
    <scope>NUCLEOTIDE SEQUENCE</scope>
</reference>
<sequence length="306" mass="35491">MNRSRQAFIKDNLALRATVLQGIRAYFADHGYLEVETPIRIPAPAPEGTIDAEISGEWFLQTSPELQMKRLLSSGHSRIFQICKCFRQAERGSRHLPEFTMLEWYCSKSNYVDMMAECEELIRFVASRAGLEEFILYQGETIDLRLPWIRMPVVDAFNKFASTTIEKALEENRFDEVMVLEIEPFLRQKKPLFLYDYPAERGALAKLKPLNERFAQRFELYMGGLELCNAFTELTDPDEQRARFEKEISIRRNSGKLVYPMPEHFLKSLKYMPDASGNALGIDRLVMLFCNTTRIDDIVAFTPEEL</sequence>
<dbReference type="GO" id="GO:0004824">
    <property type="term" value="F:lysine-tRNA ligase activity"/>
    <property type="evidence" value="ECO:0007669"/>
    <property type="project" value="InterPro"/>
</dbReference>
<proteinExistence type="predicted"/>
<dbReference type="InterPro" id="IPR004525">
    <property type="entry name" value="EpmA"/>
</dbReference>
<dbReference type="Gene3D" id="3.30.930.10">
    <property type="entry name" value="Bira Bifunctional Protein, Domain 2"/>
    <property type="match status" value="1"/>
</dbReference>
<dbReference type="GO" id="GO:0005829">
    <property type="term" value="C:cytosol"/>
    <property type="evidence" value="ECO:0007669"/>
    <property type="project" value="TreeGrafter"/>
</dbReference>
<evidence type="ECO:0000256" key="3">
    <source>
        <dbReference type="ARBA" id="ARBA00022840"/>
    </source>
</evidence>
<dbReference type="NCBIfam" id="TIGR00462">
    <property type="entry name" value="genX"/>
    <property type="match status" value="1"/>
</dbReference>
<accession>A0A0F9DB47</accession>
<keyword evidence="1" id="KW-0436">Ligase</keyword>
<dbReference type="InterPro" id="IPR006195">
    <property type="entry name" value="aa-tRNA-synth_II"/>
</dbReference>
<gene>
    <name evidence="5" type="ORF">LCGC14_2300500</name>
</gene>
<organism evidence="5">
    <name type="scientific">marine sediment metagenome</name>
    <dbReference type="NCBI Taxonomy" id="412755"/>
    <lineage>
        <taxon>unclassified sequences</taxon>
        <taxon>metagenomes</taxon>
        <taxon>ecological metagenomes</taxon>
    </lineage>
</organism>
<dbReference type="SUPFAM" id="SSF55681">
    <property type="entry name" value="Class II aaRS and biotin synthetases"/>
    <property type="match status" value="1"/>
</dbReference>
<dbReference type="PANTHER" id="PTHR42918:SF6">
    <property type="entry name" value="ELONGATION FACTOR P--(R)-BETA-LYSINE LIGASE"/>
    <property type="match status" value="1"/>
</dbReference>
<evidence type="ECO:0000313" key="5">
    <source>
        <dbReference type="EMBL" id="KKL50936.1"/>
    </source>
</evidence>
<dbReference type="PROSITE" id="PS50862">
    <property type="entry name" value="AA_TRNA_LIGASE_II"/>
    <property type="match status" value="1"/>
</dbReference>
<protein>
    <recommendedName>
        <fullName evidence="4">Aminoacyl-transfer RNA synthetases class-II family profile domain-containing protein</fullName>
    </recommendedName>
</protein>
<comment type="caution">
    <text evidence="5">The sequence shown here is derived from an EMBL/GenBank/DDBJ whole genome shotgun (WGS) entry which is preliminary data.</text>
</comment>
<dbReference type="GO" id="GO:0006430">
    <property type="term" value="P:lysyl-tRNA aminoacylation"/>
    <property type="evidence" value="ECO:0007669"/>
    <property type="project" value="InterPro"/>
</dbReference>
<evidence type="ECO:0000259" key="4">
    <source>
        <dbReference type="PROSITE" id="PS50862"/>
    </source>
</evidence>
<evidence type="ECO:0000256" key="2">
    <source>
        <dbReference type="ARBA" id="ARBA00022741"/>
    </source>
</evidence>
<dbReference type="InterPro" id="IPR045864">
    <property type="entry name" value="aa-tRNA-synth_II/BPL/LPL"/>
</dbReference>
<keyword evidence="2" id="KW-0547">Nucleotide-binding</keyword>
<dbReference type="GO" id="GO:0005524">
    <property type="term" value="F:ATP binding"/>
    <property type="evidence" value="ECO:0007669"/>
    <property type="project" value="UniProtKB-KW"/>
</dbReference>
<feature type="domain" description="Aminoacyl-transfer RNA synthetases class-II family profile" evidence="4">
    <location>
        <begin position="13"/>
        <end position="303"/>
    </location>
</feature>
<dbReference type="InterPro" id="IPR004364">
    <property type="entry name" value="Aa-tRNA-synt_II"/>
</dbReference>